<protein>
    <submittedName>
        <fullName evidence="1">Uncharacterized protein</fullName>
    </submittedName>
</protein>
<organism evidence="1 2">
    <name type="scientific">Rhizobium sullae</name>
    <name type="common">Rhizobium hedysari</name>
    <dbReference type="NCBI Taxonomy" id="50338"/>
    <lineage>
        <taxon>Bacteria</taxon>
        <taxon>Pseudomonadati</taxon>
        <taxon>Pseudomonadota</taxon>
        <taxon>Alphaproteobacteria</taxon>
        <taxon>Hyphomicrobiales</taxon>
        <taxon>Rhizobiaceae</taxon>
        <taxon>Rhizobium/Agrobacterium group</taxon>
        <taxon>Rhizobium</taxon>
    </lineage>
</organism>
<proteinExistence type="predicted"/>
<geneLocation type="plasmid" evidence="1 2">
    <name>pWSM1592_1</name>
</geneLocation>
<gene>
    <name evidence="1" type="ORF">N2599_33775</name>
</gene>
<keyword evidence="1" id="KW-0614">Plasmid</keyword>
<reference evidence="1" key="1">
    <citation type="submission" date="2022-09" db="EMBL/GenBank/DDBJ databases">
        <title>Australian commercial rhizobial inoculants.</title>
        <authorList>
            <person name="Kohlmeier M.G."/>
            <person name="O'Hara G.W."/>
            <person name="Colombi E."/>
            <person name="Ramsay J.P."/>
            <person name="Terpolilli J."/>
        </authorList>
    </citation>
    <scope>NUCLEOTIDE SEQUENCE</scope>
    <source>
        <strain evidence="1">WSM1592</strain>
        <plasmid evidence="1">pWSM1592_1</plasmid>
    </source>
</reference>
<dbReference type="EMBL" id="CP104144">
    <property type="protein sequence ID" value="UWU17685.1"/>
    <property type="molecule type" value="Genomic_DNA"/>
</dbReference>
<dbReference type="Proteomes" id="UP001060123">
    <property type="component" value="Plasmid pWSM1592_1"/>
</dbReference>
<accession>A0ABY5XST5</accession>
<keyword evidence="2" id="KW-1185">Reference proteome</keyword>
<name>A0ABY5XST5_RHISU</name>
<sequence>MRTPVRSPSRMGLRPANAVIAESDDLFQRALNATCPIELKLGLPRPALHYQGT</sequence>
<evidence type="ECO:0000313" key="1">
    <source>
        <dbReference type="EMBL" id="UWU17685.1"/>
    </source>
</evidence>
<dbReference type="RefSeq" id="WP_156915310.1">
    <property type="nucleotide sequence ID" value="NZ_CP104144.1"/>
</dbReference>
<evidence type="ECO:0000313" key="2">
    <source>
        <dbReference type="Proteomes" id="UP001060123"/>
    </source>
</evidence>